<evidence type="ECO:0000256" key="12">
    <source>
        <dbReference type="RuleBase" id="RU363056"/>
    </source>
</evidence>
<keyword evidence="5 11" id="KW-0813">Transport</keyword>
<dbReference type="Proteomes" id="UP000321058">
    <property type="component" value="Unassembled WGS sequence"/>
</dbReference>
<dbReference type="AlphaFoldDB" id="A0A512NAS9"/>
<feature type="transmembrane region" description="Helical" evidence="11">
    <location>
        <begin position="105"/>
        <end position="126"/>
    </location>
</feature>
<feature type="domain" description="ABC transmembrane type-1" evidence="13">
    <location>
        <begin position="70"/>
        <end position="262"/>
    </location>
</feature>
<keyword evidence="15" id="KW-1185">Reference proteome</keyword>
<name>A0A512NAS9_9HYPH</name>
<evidence type="ECO:0000256" key="10">
    <source>
        <dbReference type="ARBA" id="ARBA00037054"/>
    </source>
</evidence>
<feature type="transmembrane region" description="Helical" evidence="11">
    <location>
        <begin position="190"/>
        <end position="209"/>
    </location>
</feature>
<feature type="transmembrane region" description="Helical" evidence="11">
    <location>
        <begin position="9"/>
        <end position="30"/>
    </location>
</feature>
<protein>
    <recommendedName>
        <fullName evidence="4 12">sn-glycerol-3-phosphate transport system permease protein UgpE</fullName>
    </recommendedName>
</protein>
<evidence type="ECO:0000256" key="8">
    <source>
        <dbReference type="ARBA" id="ARBA00022989"/>
    </source>
</evidence>
<dbReference type="SUPFAM" id="SSF161098">
    <property type="entry name" value="MetI-like"/>
    <property type="match status" value="1"/>
</dbReference>
<evidence type="ECO:0000256" key="3">
    <source>
        <dbReference type="ARBA" id="ARBA00011557"/>
    </source>
</evidence>
<dbReference type="Pfam" id="PF00528">
    <property type="entry name" value="BPD_transp_1"/>
    <property type="match status" value="1"/>
</dbReference>
<evidence type="ECO:0000256" key="2">
    <source>
        <dbReference type="ARBA" id="ARBA00009306"/>
    </source>
</evidence>
<sequence length="276" mass="29891">MRFRHGSQIVLHIAFIVACLATLFPLVWMLRTAFAPPHDVFRATMSLWPENATLANFTAAFRLHPVGTWFVNSVVVAGAITFGKLAVSVPAAFAFAVMSFRGRDAVFALVVGTMTVPYVITLLPTYVAVASIGLYDTLTGVVVPAIGHCGFVVFFLRQAFKALPRELFEAARIDGAGPWRQMLTIALPNIWGAVAAMAVLSFLGAWNLYLWPHLILDSTEHKTLSIGLKLFATTGEQGGDWGPLMATALLAALPVVLLYLMAQRQLVSAFATSGIR</sequence>
<organism evidence="14 15">
    <name type="scientific">Reyranella soli</name>
    <dbReference type="NCBI Taxonomy" id="1230389"/>
    <lineage>
        <taxon>Bacteria</taxon>
        <taxon>Pseudomonadati</taxon>
        <taxon>Pseudomonadota</taxon>
        <taxon>Alphaproteobacteria</taxon>
        <taxon>Hyphomicrobiales</taxon>
        <taxon>Reyranellaceae</taxon>
        <taxon>Reyranella</taxon>
    </lineage>
</organism>
<evidence type="ECO:0000256" key="6">
    <source>
        <dbReference type="ARBA" id="ARBA00022475"/>
    </source>
</evidence>
<evidence type="ECO:0000256" key="5">
    <source>
        <dbReference type="ARBA" id="ARBA00022448"/>
    </source>
</evidence>
<evidence type="ECO:0000256" key="9">
    <source>
        <dbReference type="ARBA" id="ARBA00023136"/>
    </source>
</evidence>
<dbReference type="InterPro" id="IPR000515">
    <property type="entry name" value="MetI-like"/>
</dbReference>
<evidence type="ECO:0000256" key="1">
    <source>
        <dbReference type="ARBA" id="ARBA00004651"/>
    </source>
</evidence>
<evidence type="ECO:0000256" key="7">
    <source>
        <dbReference type="ARBA" id="ARBA00022692"/>
    </source>
</evidence>
<evidence type="ECO:0000313" key="14">
    <source>
        <dbReference type="EMBL" id="GEP56045.1"/>
    </source>
</evidence>
<comment type="function">
    <text evidence="10 12">Part of the ABC transporter complex UgpBAEC involved in sn-glycerol-3-phosphate (G3P) import. Probably responsible for the translocation of the substrate across the membrane.</text>
</comment>
<keyword evidence="12" id="KW-0997">Cell inner membrane</keyword>
<feature type="transmembrane region" description="Helical" evidence="11">
    <location>
        <begin position="69"/>
        <end position="98"/>
    </location>
</feature>
<keyword evidence="9 11" id="KW-0472">Membrane</keyword>
<evidence type="ECO:0000313" key="15">
    <source>
        <dbReference type="Proteomes" id="UP000321058"/>
    </source>
</evidence>
<feature type="transmembrane region" description="Helical" evidence="11">
    <location>
        <begin position="241"/>
        <end position="260"/>
    </location>
</feature>
<dbReference type="PROSITE" id="PS51257">
    <property type="entry name" value="PROKAR_LIPOPROTEIN"/>
    <property type="match status" value="1"/>
</dbReference>
<comment type="caution">
    <text evidence="14">The sequence shown here is derived from an EMBL/GenBank/DDBJ whole genome shotgun (WGS) entry which is preliminary data.</text>
</comment>
<dbReference type="Gene3D" id="1.10.3720.10">
    <property type="entry name" value="MetI-like"/>
    <property type="match status" value="1"/>
</dbReference>
<evidence type="ECO:0000256" key="11">
    <source>
        <dbReference type="RuleBase" id="RU363032"/>
    </source>
</evidence>
<comment type="similarity">
    <text evidence="2 11">Belongs to the binding-protein-dependent transport system permease family.</text>
</comment>
<evidence type="ECO:0000259" key="13">
    <source>
        <dbReference type="PROSITE" id="PS50928"/>
    </source>
</evidence>
<dbReference type="GO" id="GO:0055085">
    <property type="term" value="P:transmembrane transport"/>
    <property type="evidence" value="ECO:0007669"/>
    <property type="project" value="InterPro"/>
</dbReference>
<accession>A0A512NAS9</accession>
<dbReference type="EMBL" id="BKAJ01000054">
    <property type="protein sequence ID" value="GEP56045.1"/>
    <property type="molecule type" value="Genomic_DNA"/>
</dbReference>
<dbReference type="PANTHER" id="PTHR43744:SF8">
    <property type="entry name" value="SN-GLYCEROL-3-PHOSPHATE TRANSPORT SYSTEM PERMEASE PROTEIN UGPE"/>
    <property type="match status" value="1"/>
</dbReference>
<dbReference type="CDD" id="cd06261">
    <property type="entry name" value="TM_PBP2"/>
    <property type="match status" value="1"/>
</dbReference>
<dbReference type="PROSITE" id="PS50928">
    <property type="entry name" value="ABC_TM1"/>
    <property type="match status" value="1"/>
</dbReference>
<comment type="subunit">
    <text evidence="3 12">The complex is composed of two ATP-binding proteins (UgpC), two transmembrane proteins (UgpA and UgpE) and a solute-binding protein (UgpB).</text>
</comment>
<gene>
    <name evidence="12" type="primary">ugpE</name>
    <name evidence="14" type="ORF">RSO01_32110</name>
</gene>
<keyword evidence="6 12" id="KW-1003">Cell membrane</keyword>
<evidence type="ECO:0000256" key="4">
    <source>
        <dbReference type="ARBA" id="ARBA00020515"/>
    </source>
</evidence>
<feature type="transmembrane region" description="Helical" evidence="11">
    <location>
        <begin position="132"/>
        <end position="156"/>
    </location>
</feature>
<proteinExistence type="inferred from homology"/>
<dbReference type="GO" id="GO:0005886">
    <property type="term" value="C:plasma membrane"/>
    <property type="evidence" value="ECO:0007669"/>
    <property type="project" value="UniProtKB-SubCell"/>
</dbReference>
<reference evidence="14 15" key="1">
    <citation type="submission" date="2019-07" db="EMBL/GenBank/DDBJ databases">
        <title>Whole genome shotgun sequence of Reyranella soli NBRC 108950.</title>
        <authorList>
            <person name="Hosoyama A."/>
            <person name="Uohara A."/>
            <person name="Ohji S."/>
            <person name="Ichikawa N."/>
        </authorList>
    </citation>
    <scope>NUCLEOTIDE SEQUENCE [LARGE SCALE GENOMIC DNA]</scope>
    <source>
        <strain evidence="14 15">NBRC 108950</strain>
    </source>
</reference>
<dbReference type="PANTHER" id="PTHR43744">
    <property type="entry name" value="ABC TRANSPORTER PERMEASE PROTEIN MG189-RELATED-RELATED"/>
    <property type="match status" value="1"/>
</dbReference>
<comment type="subcellular location">
    <subcellularLocation>
        <location evidence="12">Cell inner membrane</location>
        <topology evidence="12">Multi-pass membrane protein</topology>
    </subcellularLocation>
    <subcellularLocation>
        <location evidence="1 11">Cell membrane</location>
        <topology evidence="1 11">Multi-pass membrane protein</topology>
    </subcellularLocation>
</comment>
<keyword evidence="8 11" id="KW-1133">Transmembrane helix</keyword>
<keyword evidence="7 11" id="KW-0812">Transmembrane</keyword>
<dbReference type="InterPro" id="IPR035906">
    <property type="entry name" value="MetI-like_sf"/>
</dbReference>